<sequence>MCKKEEGREIRNGEKNKVRKKVIQERRCNLSLRVVSGSEPRVEGGRKIEIAGGGEKGQQGQAGTLEIGHFLGGQALYCKEKGILASECVQFRVETAWRHFTSNLSL</sequence>
<name>A0A8D8ZEE5_9HEMI</name>
<dbReference type="AlphaFoldDB" id="A0A8D8ZEE5"/>
<reference evidence="1" key="1">
    <citation type="submission" date="2021-05" db="EMBL/GenBank/DDBJ databases">
        <authorList>
            <person name="Alioto T."/>
            <person name="Alioto T."/>
            <person name="Gomez Garrido J."/>
        </authorList>
    </citation>
    <scope>NUCLEOTIDE SEQUENCE</scope>
</reference>
<proteinExistence type="predicted"/>
<accession>A0A8D8ZEE5</accession>
<dbReference type="EMBL" id="HBUF01471922">
    <property type="protein sequence ID" value="CAG6744636.1"/>
    <property type="molecule type" value="Transcribed_RNA"/>
</dbReference>
<protein>
    <submittedName>
        <fullName evidence="1">Uncharacterized protein</fullName>
    </submittedName>
</protein>
<evidence type="ECO:0000313" key="1">
    <source>
        <dbReference type="EMBL" id="CAG6744636.1"/>
    </source>
</evidence>
<organism evidence="1">
    <name type="scientific">Cacopsylla melanoneura</name>
    <dbReference type="NCBI Taxonomy" id="428564"/>
    <lineage>
        <taxon>Eukaryota</taxon>
        <taxon>Metazoa</taxon>
        <taxon>Ecdysozoa</taxon>
        <taxon>Arthropoda</taxon>
        <taxon>Hexapoda</taxon>
        <taxon>Insecta</taxon>
        <taxon>Pterygota</taxon>
        <taxon>Neoptera</taxon>
        <taxon>Paraneoptera</taxon>
        <taxon>Hemiptera</taxon>
        <taxon>Sternorrhyncha</taxon>
        <taxon>Psylloidea</taxon>
        <taxon>Psyllidae</taxon>
        <taxon>Psyllinae</taxon>
        <taxon>Cacopsylla</taxon>
    </lineage>
</organism>